<dbReference type="EMBL" id="PGCI01000177">
    <property type="protein sequence ID" value="PLW35474.1"/>
    <property type="molecule type" value="Genomic_DNA"/>
</dbReference>
<name>A0A2N5UCM2_9BASI</name>
<feature type="compositionally biased region" description="Low complexity" evidence="1">
    <location>
        <begin position="170"/>
        <end position="181"/>
    </location>
</feature>
<proteinExistence type="predicted"/>
<feature type="compositionally biased region" description="Basic and acidic residues" evidence="1">
    <location>
        <begin position="139"/>
        <end position="157"/>
    </location>
</feature>
<reference evidence="2 3" key="1">
    <citation type="submission" date="2017-11" db="EMBL/GenBank/DDBJ databases">
        <title>De novo assembly and phasing of dikaryotic genomes from two isolates of Puccinia coronata f. sp. avenae, the causal agent of oat crown rust.</title>
        <authorList>
            <person name="Miller M.E."/>
            <person name="Zhang Y."/>
            <person name="Omidvar V."/>
            <person name="Sperschneider J."/>
            <person name="Schwessinger B."/>
            <person name="Raley C."/>
            <person name="Palmer J.M."/>
            <person name="Garnica D."/>
            <person name="Upadhyaya N."/>
            <person name="Rathjen J."/>
            <person name="Taylor J.M."/>
            <person name="Park R.F."/>
            <person name="Dodds P.N."/>
            <person name="Hirsch C.D."/>
            <person name="Kianian S.F."/>
            <person name="Figueroa M."/>
        </authorList>
    </citation>
    <scope>NUCLEOTIDE SEQUENCE [LARGE SCALE GENOMIC DNA]</scope>
    <source>
        <strain evidence="2">12SD80</strain>
    </source>
</reference>
<comment type="caution">
    <text evidence="2">The sequence shown here is derived from an EMBL/GenBank/DDBJ whole genome shotgun (WGS) entry which is preliminary data.</text>
</comment>
<sequence>MAHGTRVPARVWVPAHKLRHFRHPHLRSGYPGASGGYPGASGGYPQRSAAACGPAQDCGGAPQQSLTSDMLDQSQQHTRHLPAGSQAGWRVPVQTTGTRQQNPDDAPGIVLLLQGARSHLAQMPHQAQESRRTPKGPGKGKENEKVQIDALEEEVRRLTKRLKGEGNGGNASNSKNGGAQA</sequence>
<gene>
    <name evidence="2" type="ORF">PCASD_12704</name>
</gene>
<evidence type="ECO:0000256" key="1">
    <source>
        <dbReference type="SAM" id="MobiDB-lite"/>
    </source>
</evidence>
<feature type="region of interest" description="Disordered" evidence="1">
    <location>
        <begin position="120"/>
        <end position="181"/>
    </location>
</feature>
<feature type="region of interest" description="Disordered" evidence="1">
    <location>
        <begin position="74"/>
        <end position="106"/>
    </location>
</feature>
<feature type="compositionally biased region" description="Polar residues" evidence="1">
    <location>
        <begin position="93"/>
        <end position="103"/>
    </location>
</feature>
<dbReference type="Proteomes" id="UP000235392">
    <property type="component" value="Unassembled WGS sequence"/>
</dbReference>
<organism evidence="2 3">
    <name type="scientific">Puccinia coronata f. sp. avenae</name>
    <dbReference type="NCBI Taxonomy" id="200324"/>
    <lineage>
        <taxon>Eukaryota</taxon>
        <taxon>Fungi</taxon>
        <taxon>Dikarya</taxon>
        <taxon>Basidiomycota</taxon>
        <taxon>Pucciniomycotina</taxon>
        <taxon>Pucciniomycetes</taxon>
        <taxon>Pucciniales</taxon>
        <taxon>Pucciniaceae</taxon>
        <taxon>Puccinia</taxon>
    </lineage>
</organism>
<accession>A0A2N5UCM2</accession>
<evidence type="ECO:0000313" key="2">
    <source>
        <dbReference type="EMBL" id="PLW35474.1"/>
    </source>
</evidence>
<dbReference type="AlphaFoldDB" id="A0A2N5UCM2"/>
<evidence type="ECO:0000313" key="3">
    <source>
        <dbReference type="Proteomes" id="UP000235392"/>
    </source>
</evidence>
<protein>
    <submittedName>
        <fullName evidence="2">Uncharacterized protein</fullName>
    </submittedName>
</protein>